<dbReference type="RefSeq" id="WP_086804360.1">
    <property type="nucleotide sequence ID" value="NZ_CP119182.1"/>
</dbReference>
<accession>A0A927QL21</accession>
<comment type="caution">
    <text evidence="1">The sequence shown here is derived from an EMBL/GenBank/DDBJ whole genome shotgun (WGS) entry which is preliminary data.</text>
</comment>
<evidence type="ECO:0000313" key="2">
    <source>
        <dbReference type="Proteomes" id="UP000661025"/>
    </source>
</evidence>
<proteinExistence type="predicted"/>
<protein>
    <submittedName>
        <fullName evidence="1">Uncharacterized protein</fullName>
    </submittedName>
</protein>
<gene>
    <name evidence="1" type="ORF">IHE70_44400</name>
</gene>
<dbReference type="GeneID" id="79930556"/>
<name>A0A927QL21_9ACTN</name>
<evidence type="ECO:0000313" key="1">
    <source>
        <dbReference type="EMBL" id="MBD9730091.1"/>
    </source>
</evidence>
<dbReference type="EMBL" id="JACYXT010000037">
    <property type="protein sequence ID" value="MBD9730091.1"/>
    <property type="molecule type" value="Genomic_DNA"/>
</dbReference>
<reference evidence="1" key="1">
    <citation type="submission" date="2020-09" db="EMBL/GenBank/DDBJ databases">
        <title>Streptomyces canutascabiei sp. nov., which causes potato common scab and is distributed across the world.</title>
        <authorList>
            <person name="Nguyen H.P."/>
            <person name="Weisberg A.J."/>
            <person name="Chang J.H."/>
            <person name="Clarke C.R."/>
        </authorList>
    </citation>
    <scope>NUCLEOTIDE SEQUENCE</scope>
    <source>
        <strain evidence="1">ID-01-6.2a</strain>
    </source>
</reference>
<sequence>MSELISAVGQLSPYLSAAAASMGTAVLVTARDQLAVSAVRGGRAFLAAALRRRDDAGDEDAAGAATVFEGLGDEERALVEAAVGHWLAGGDLSAAALEAQVRKAAGVGRGGDLHVTAHGRHAVAVGRIERDLTISFGADPRAADVPAD</sequence>
<dbReference type="Proteomes" id="UP000661025">
    <property type="component" value="Unassembled WGS sequence"/>
</dbReference>
<dbReference type="AlphaFoldDB" id="A0A927QL21"/>
<organism evidence="1 2">
    <name type="scientific">Streptomyces caniscabiei</name>
    <dbReference type="NCBI Taxonomy" id="2746961"/>
    <lineage>
        <taxon>Bacteria</taxon>
        <taxon>Bacillati</taxon>
        <taxon>Actinomycetota</taxon>
        <taxon>Actinomycetes</taxon>
        <taxon>Kitasatosporales</taxon>
        <taxon>Streptomycetaceae</taxon>
        <taxon>Streptomyces</taxon>
    </lineage>
</organism>